<dbReference type="EMBL" id="AY129508">
    <property type="protein sequence ID" value="AAN05717.1"/>
    <property type="molecule type" value="Genomic_DNA"/>
</dbReference>
<dbReference type="InterPro" id="IPR013184">
    <property type="entry name" value="Lactococcus_phage_c2_E2"/>
</dbReference>
<evidence type="ECO:0000313" key="1">
    <source>
        <dbReference type="EMBL" id="AAN05717.1"/>
    </source>
</evidence>
<gene>
    <name evidence="1" type="primary">E2</name>
</gene>
<name>Q7Y4F7_9CAUD</name>
<organism evidence="1">
    <name type="scientific">Lactococcus phage 5469</name>
    <dbReference type="NCBI Taxonomy" id="206103"/>
    <lineage>
        <taxon>Viruses</taxon>
        <taxon>Duplodnaviria</taxon>
        <taxon>Heunggongvirae</taxon>
        <taxon>Uroviricota</taxon>
        <taxon>Caudoviricetes</taxon>
        <taxon>Ceduovirus</taxon>
    </lineage>
</organism>
<reference evidence="1" key="1">
    <citation type="journal article" date="2003" name="Appl. Environ. Microbiol.">
        <title>Sequence diversity and functional conservation of the origin of replication in lactococcal prolate phages.</title>
        <authorList>
            <person name="Rakonjac J."/>
            <person name="Ward L.J."/>
            <person name="Schiemann A.H."/>
            <person name="Gardner P.P."/>
            <person name="Lubbers M.W."/>
            <person name="O'Toole P.W."/>
        </authorList>
    </citation>
    <scope>NUCLEOTIDE SEQUENCE</scope>
</reference>
<accession>Q7Y4F7</accession>
<sequence>MLLRLLYSRFGKFIKRRI</sequence>
<protein>
    <submittedName>
        <fullName evidence="1">E2</fullName>
    </submittedName>
</protein>
<dbReference type="Pfam" id="PF08199">
    <property type="entry name" value="E2"/>
    <property type="match status" value="1"/>
</dbReference>
<proteinExistence type="predicted"/>